<evidence type="ECO:0000256" key="1">
    <source>
        <dbReference type="ARBA" id="ARBA00004442"/>
    </source>
</evidence>
<protein>
    <submittedName>
        <fullName evidence="6">OmpA family protein</fullName>
    </submittedName>
</protein>
<dbReference type="EMBL" id="CP120682">
    <property type="protein sequence ID" value="WKN36508.1"/>
    <property type="molecule type" value="Genomic_DNA"/>
</dbReference>
<evidence type="ECO:0000256" key="3">
    <source>
        <dbReference type="ARBA" id="ARBA00023237"/>
    </source>
</evidence>
<dbReference type="SUPFAM" id="SSF48452">
    <property type="entry name" value="TPR-like"/>
    <property type="match status" value="1"/>
</dbReference>
<dbReference type="InterPro" id="IPR050330">
    <property type="entry name" value="Bact_OuterMem_StrucFunc"/>
</dbReference>
<dbReference type="PROSITE" id="PS51123">
    <property type="entry name" value="OMPA_2"/>
    <property type="match status" value="1"/>
</dbReference>
<dbReference type="CDD" id="cd07185">
    <property type="entry name" value="OmpA_C-like"/>
    <property type="match status" value="1"/>
</dbReference>
<dbReference type="InterPro" id="IPR036737">
    <property type="entry name" value="OmpA-like_sf"/>
</dbReference>
<evidence type="ECO:0000256" key="2">
    <source>
        <dbReference type="ARBA" id="ARBA00023136"/>
    </source>
</evidence>
<organism evidence="6">
    <name type="scientific">Roseihalotalea indica</name>
    <dbReference type="NCBI Taxonomy" id="2867963"/>
    <lineage>
        <taxon>Bacteria</taxon>
        <taxon>Pseudomonadati</taxon>
        <taxon>Bacteroidota</taxon>
        <taxon>Cytophagia</taxon>
        <taxon>Cytophagales</taxon>
        <taxon>Catalimonadaceae</taxon>
        <taxon>Roseihalotalea</taxon>
    </lineage>
</organism>
<reference evidence="6" key="2">
    <citation type="journal article" date="2024" name="Antonie Van Leeuwenhoek">
        <title>Roseihalotalea indica gen. nov., sp. nov., a halophilic Bacteroidetes from mesopelagic Southwest Indian Ocean with higher carbohydrate metabolic potential.</title>
        <authorList>
            <person name="Chen B."/>
            <person name="Zhang M."/>
            <person name="Lin D."/>
            <person name="Ye J."/>
            <person name="Tang K."/>
        </authorList>
    </citation>
    <scope>NUCLEOTIDE SEQUENCE</scope>
    <source>
        <strain evidence="6">TK19036</strain>
    </source>
</reference>
<name>A0AA49GLS8_9BACT</name>
<dbReference type="GO" id="GO:0009279">
    <property type="term" value="C:cell outer membrane"/>
    <property type="evidence" value="ECO:0007669"/>
    <property type="project" value="UniProtKB-SubCell"/>
</dbReference>
<keyword evidence="3" id="KW-0998">Cell outer membrane</keyword>
<dbReference type="SUPFAM" id="SSF103088">
    <property type="entry name" value="OmpA-like"/>
    <property type="match status" value="1"/>
</dbReference>
<gene>
    <name evidence="6" type="ORF">K4G66_29540</name>
</gene>
<dbReference type="AlphaFoldDB" id="A0AA49GLS8"/>
<dbReference type="PRINTS" id="PR01021">
    <property type="entry name" value="OMPADOMAIN"/>
</dbReference>
<dbReference type="Pfam" id="PF00691">
    <property type="entry name" value="OmpA"/>
    <property type="match status" value="1"/>
</dbReference>
<dbReference type="PANTHER" id="PTHR30329">
    <property type="entry name" value="STATOR ELEMENT OF FLAGELLAR MOTOR COMPLEX"/>
    <property type="match status" value="1"/>
</dbReference>
<dbReference type="SUPFAM" id="SSF89372">
    <property type="entry name" value="Fucose-specific lectin"/>
    <property type="match status" value="1"/>
</dbReference>
<dbReference type="Pfam" id="PF07676">
    <property type="entry name" value="PD40"/>
    <property type="match status" value="1"/>
</dbReference>
<comment type="subcellular location">
    <subcellularLocation>
        <location evidence="1">Cell outer membrane</location>
    </subcellularLocation>
</comment>
<dbReference type="Gene3D" id="3.30.1330.60">
    <property type="entry name" value="OmpA-like domain"/>
    <property type="match status" value="1"/>
</dbReference>
<dbReference type="InterPro" id="IPR006665">
    <property type="entry name" value="OmpA-like"/>
</dbReference>
<dbReference type="PANTHER" id="PTHR30329:SF21">
    <property type="entry name" value="LIPOPROTEIN YIAD-RELATED"/>
    <property type="match status" value="1"/>
</dbReference>
<evidence type="ECO:0000313" key="6">
    <source>
        <dbReference type="EMBL" id="WKN36508.1"/>
    </source>
</evidence>
<evidence type="ECO:0000256" key="4">
    <source>
        <dbReference type="PROSITE-ProRule" id="PRU00473"/>
    </source>
</evidence>
<dbReference type="InterPro" id="IPR011659">
    <property type="entry name" value="WD40"/>
</dbReference>
<proteinExistence type="predicted"/>
<feature type="domain" description="OmpA-like" evidence="5">
    <location>
        <begin position="627"/>
        <end position="744"/>
    </location>
</feature>
<accession>A0AA49GLS8</accession>
<dbReference type="InterPro" id="IPR011990">
    <property type="entry name" value="TPR-like_helical_dom_sf"/>
</dbReference>
<dbReference type="Gene3D" id="1.25.40.10">
    <property type="entry name" value="Tetratricopeptide repeat domain"/>
    <property type="match status" value="1"/>
</dbReference>
<dbReference type="InterPro" id="IPR006664">
    <property type="entry name" value="OMP_bac"/>
</dbReference>
<evidence type="ECO:0000259" key="5">
    <source>
        <dbReference type="PROSITE" id="PS51123"/>
    </source>
</evidence>
<keyword evidence="2 4" id="KW-0472">Membrane</keyword>
<reference evidence="6" key="1">
    <citation type="journal article" date="2023" name="Comput. Struct. Biotechnol. J.">
        <title>Discovery of a novel marine Bacteroidetes with a rich repertoire of carbohydrate-active enzymes.</title>
        <authorList>
            <person name="Chen B."/>
            <person name="Liu G."/>
            <person name="Chen Q."/>
            <person name="Wang H."/>
            <person name="Liu L."/>
            <person name="Tang K."/>
        </authorList>
    </citation>
    <scope>NUCLEOTIDE SEQUENCE</scope>
    <source>
        <strain evidence="6">TK19036</strain>
    </source>
</reference>
<sequence length="814" mass="91935">MSYSKLIHVFTFVLMVGVLVLGRWGKGYSQSLNGGNAGKMGDQYFEAQQYYRAVQYYLVALKQDSSDYQRAFRLAESYRQQFNYREALPWYTLVHQEASRNFPEAIYYQGLMLKNLGRCSEAISLFKELQEQPIASMGRMKENIATALQGCYEMQLSAAEFSAVRLHKLDSPVNSAYHDYAPLILKNDSILAITSTRFSDKKRLSYRFGENNANFFEFQLKDGGWNPSSILAKNLNTKASEGAGYYVPGRNEFYYTFCPDNQLCEIQVIRQEEGRWTAPQSLPETINQKNTNTKHPALSLTGDTLFFVSDRSGGVGGTDIWMSLRSGDNTWTPPLCLDSLVNTTSDEVTPFYNSNERLLVFASNGHEGFGGMDSYLISDYGNSAKRQRHHLPLPFNSSADDGYMVLGKQLGYMSSHQGGNFDIYLFRKERSQTWQECLLGRQVLSEVINNGRRSIFKDQVITTNISVPGETRDWIQVQAAQQKRLESGATRFILNSDVNDIRFQQSRQQNRQSSPNQVSSVSLSSIVSQQADSLLELTTFSTDTLVNADFGVITGTLRYGVEATPLSRQTVQLRDGNGEVIKITTTNALGNFRMVNIQPNAEYSLVLAVDSLMDSLQVEDLQLRALESNVPTQAYEPIFYDFNQDGLRPEAQKVLEELADFYQEHPSISIEINAFTDSLGNDEYNLLLSQKRGEMAFNYLIEQGVDRSALAINAEGVSTAYTSTNAFVSQQLNRRVEFDIFGLDSTLQSDVITRIMRPNVDGGTLLESTGMTEEEFRQLNGISLDQIRPYKPLRIQRSVAADDDRLFYRIMDIN</sequence>